<dbReference type="Proteomes" id="UP001066276">
    <property type="component" value="Chromosome 9"/>
</dbReference>
<comment type="caution">
    <text evidence="2">The sequence shown here is derived from an EMBL/GenBank/DDBJ whole genome shotgun (WGS) entry which is preliminary data.</text>
</comment>
<evidence type="ECO:0000313" key="2">
    <source>
        <dbReference type="EMBL" id="KAJ1103842.1"/>
    </source>
</evidence>
<name>A0AAV7MK08_PLEWA</name>
<feature type="compositionally biased region" description="Low complexity" evidence="1">
    <location>
        <begin position="111"/>
        <end position="125"/>
    </location>
</feature>
<dbReference type="AlphaFoldDB" id="A0AAV7MK08"/>
<gene>
    <name evidence="2" type="ORF">NDU88_001263</name>
</gene>
<keyword evidence="3" id="KW-1185">Reference proteome</keyword>
<sequence>MWVENCTTAQTEENTVYLCTFRAIAVRRQRCAAPLLTYCAAAHAGDTAQITAVWVALSGAPTPPVPGVFLAGRPPRSERRDPAAAGARALHGRLAARVNLRSSLLSAARLSLSARSPRPSASGAAEQERGGGPGRQESLLTGRCCAASPVHGGPRSGAQRRLLPSRSRCPRSKAAAPKGQRLSSSPVGVL</sequence>
<dbReference type="EMBL" id="JANPWB010000013">
    <property type="protein sequence ID" value="KAJ1103842.1"/>
    <property type="molecule type" value="Genomic_DNA"/>
</dbReference>
<organism evidence="2 3">
    <name type="scientific">Pleurodeles waltl</name>
    <name type="common">Iberian ribbed newt</name>
    <dbReference type="NCBI Taxonomy" id="8319"/>
    <lineage>
        <taxon>Eukaryota</taxon>
        <taxon>Metazoa</taxon>
        <taxon>Chordata</taxon>
        <taxon>Craniata</taxon>
        <taxon>Vertebrata</taxon>
        <taxon>Euteleostomi</taxon>
        <taxon>Amphibia</taxon>
        <taxon>Batrachia</taxon>
        <taxon>Caudata</taxon>
        <taxon>Salamandroidea</taxon>
        <taxon>Salamandridae</taxon>
        <taxon>Pleurodelinae</taxon>
        <taxon>Pleurodeles</taxon>
    </lineage>
</organism>
<accession>A0AAV7MK08</accession>
<evidence type="ECO:0000256" key="1">
    <source>
        <dbReference type="SAM" id="MobiDB-lite"/>
    </source>
</evidence>
<feature type="region of interest" description="Disordered" evidence="1">
    <location>
        <begin position="111"/>
        <end position="190"/>
    </location>
</feature>
<evidence type="ECO:0000313" key="3">
    <source>
        <dbReference type="Proteomes" id="UP001066276"/>
    </source>
</evidence>
<proteinExistence type="predicted"/>
<feature type="compositionally biased region" description="Polar residues" evidence="1">
    <location>
        <begin position="181"/>
        <end position="190"/>
    </location>
</feature>
<protein>
    <submittedName>
        <fullName evidence="2">Uncharacterized protein</fullName>
    </submittedName>
</protein>
<reference evidence="2" key="1">
    <citation type="journal article" date="2022" name="bioRxiv">
        <title>Sequencing and chromosome-scale assembly of the giantPleurodeles waltlgenome.</title>
        <authorList>
            <person name="Brown T."/>
            <person name="Elewa A."/>
            <person name="Iarovenko S."/>
            <person name="Subramanian E."/>
            <person name="Araus A.J."/>
            <person name="Petzold A."/>
            <person name="Susuki M."/>
            <person name="Suzuki K.-i.T."/>
            <person name="Hayashi T."/>
            <person name="Toyoda A."/>
            <person name="Oliveira C."/>
            <person name="Osipova E."/>
            <person name="Leigh N.D."/>
            <person name="Simon A."/>
            <person name="Yun M.H."/>
        </authorList>
    </citation>
    <scope>NUCLEOTIDE SEQUENCE</scope>
    <source>
        <strain evidence="2">20211129_DDA</strain>
        <tissue evidence="2">Liver</tissue>
    </source>
</reference>